<feature type="transmembrane region" description="Helical" evidence="9">
    <location>
        <begin position="28"/>
        <end position="49"/>
    </location>
</feature>
<gene>
    <name evidence="12" type="ORF">UFOPK2195_00750</name>
</gene>
<feature type="transmembrane region" description="Helical" evidence="9">
    <location>
        <begin position="249"/>
        <end position="269"/>
    </location>
</feature>
<evidence type="ECO:0000259" key="11">
    <source>
        <dbReference type="PROSITE" id="PS50929"/>
    </source>
</evidence>
<keyword evidence="5" id="KW-0547">Nucleotide-binding</keyword>
<keyword evidence="3" id="KW-1003">Cell membrane</keyword>
<evidence type="ECO:0000256" key="7">
    <source>
        <dbReference type="ARBA" id="ARBA00022989"/>
    </source>
</evidence>
<evidence type="ECO:0000256" key="1">
    <source>
        <dbReference type="ARBA" id="ARBA00004651"/>
    </source>
</evidence>
<dbReference type="GO" id="GO:0005524">
    <property type="term" value="F:ATP binding"/>
    <property type="evidence" value="ECO:0007669"/>
    <property type="project" value="UniProtKB-KW"/>
</dbReference>
<dbReference type="Gene3D" id="3.40.50.300">
    <property type="entry name" value="P-loop containing nucleotide triphosphate hydrolases"/>
    <property type="match status" value="1"/>
</dbReference>
<dbReference type="Gene3D" id="1.20.1560.10">
    <property type="entry name" value="ABC transporter type 1, transmembrane domain"/>
    <property type="match status" value="1"/>
</dbReference>
<evidence type="ECO:0000256" key="8">
    <source>
        <dbReference type="ARBA" id="ARBA00023136"/>
    </source>
</evidence>
<dbReference type="PANTHER" id="PTHR24221:SF654">
    <property type="entry name" value="ATP-BINDING CASSETTE SUB-FAMILY B MEMBER 6"/>
    <property type="match status" value="1"/>
</dbReference>
<keyword evidence="8 9" id="KW-0472">Membrane</keyword>
<keyword evidence="2" id="KW-0813">Transport</keyword>
<dbReference type="SMART" id="SM00382">
    <property type="entry name" value="AAA"/>
    <property type="match status" value="1"/>
</dbReference>
<dbReference type="EMBL" id="CAEZWH010000138">
    <property type="protein sequence ID" value="CAB4656164.1"/>
    <property type="molecule type" value="Genomic_DNA"/>
</dbReference>
<keyword evidence="6" id="KW-0067">ATP-binding</keyword>
<dbReference type="PROSITE" id="PS50929">
    <property type="entry name" value="ABC_TM1F"/>
    <property type="match status" value="1"/>
</dbReference>
<dbReference type="PANTHER" id="PTHR24221">
    <property type="entry name" value="ATP-BINDING CASSETTE SUB-FAMILY B"/>
    <property type="match status" value="1"/>
</dbReference>
<feature type="transmembrane region" description="Helical" evidence="9">
    <location>
        <begin position="141"/>
        <end position="164"/>
    </location>
</feature>
<evidence type="ECO:0000256" key="3">
    <source>
        <dbReference type="ARBA" id="ARBA00022475"/>
    </source>
</evidence>
<evidence type="ECO:0000256" key="2">
    <source>
        <dbReference type="ARBA" id="ARBA00022448"/>
    </source>
</evidence>
<dbReference type="InterPro" id="IPR011527">
    <property type="entry name" value="ABC1_TM_dom"/>
</dbReference>
<dbReference type="PROSITE" id="PS50893">
    <property type="entry name" value="ABC_TRANSPORTER_2"/>
    <property type="match status" value="1"/>
</dbReference>
<feature type="domain" description="ABC transmembrane type-1" evidence="11">
    <location>
        <begin position="29"/>
        <end position="313"/>
    </location>
</feature>
<evidence type="ECO:0000259" key="10">
    <source>
        <dbReference type="PROSITE" id="PS50893"/>
    </source>
</evidence>
<dbReference type="InterPro" id="IPR036640">
    <property type="entry name" value="ABC1_TM_sf"/>
</dbReference>
<dbReference type="GO" id="GO:0140359">
    <property type="term" value="F:ABC-type transporter activity"/>
    <property type="evidence" value="ECO:0007669"/>
    <property type="project" value="InterPro"/>
</dbReference>
<feature type="transmembrane region" description="Helical" evidence="9">
    <location>
        <begin position="170"/>
        <end position="188"/>
    </location>
</feature>
<feature type="domain" description="ABC transporter" evidence="10">
    <location>
        <begin position="347"/>
        <end position="587"/>
    </location>
</feature>
<dbReference type="InterPro" id="IPR003439">
    <property type="entry name" value="ABC_transporter-like_ATP-bd"/>
</dbReference>
<keyword evidence="7 9" id="KW-1133">Transmembrane helix</keyword>
<protein>
    <submittedName>
        <fullName evidence="12">Unannotated protein</fullName>
    </submittedName>
</protein>
<dbReference type="InterPro" id="IPR039421">
    <property type="entry name" value="Type_1_exporter"/>
</dbReference>
<dbReference type="FunFam" id="3.40.50.300:FF:000299">
    <property type="entry name" value="ABC transporter ATP-binding protein/permease"/>
    <property type="match status" value="1"/>
</dbReference>
<dbReference type="GO" id="GO:0034040">
    <property type="term" value="F:ATPase-coupled lipid transmembrane transporter activity"/>
    <property type="evidence" value="ECO:0007669"/>
    <property type="project" value="TreeGrafter"/>
</dbReference>
<evidence type="ECO:0000256" key="4">
    <source>
        <dbReference type="ARBA" id="ARBA00022692"/>
    </source>
</evidence>
<accession>A0A6J6L6D1</accession>
<proteinExistence type="predicted"/>
<evidence type="ECO:0000256" key="9">
    <source>
        <dbReference type="SAM" id="Phobius"/>
    </source>
</evidence>
<dbReference type="Pfam" id="PF00664">
    <property type="entry name" value="ABC_membrane"/>
    <property type="match status" value="1"/>
</dbReference>
<dbReference type="InterPro" id="IPR003593">
    <property type="entry name" value="AAA+_ATPase"/>
</dbReference>
<evidence type="ECO:0000256" key="6">
    <source>
        <dbReference type="ARBA" id="ARBA00022840"/>
    </source>
</evidence>
<sequence length="596" mass="64483">MTEPIDRFVSARVISRGVAVAPAFRKGLWGTLMLAFIGTGARLVIPILIQQTIDKALVPDRVDLSLAFTFCAIGASCVLVSSVALRKATLRLGWRAEDGLYTLRVKLFDHIHKLSLASHNDEKRGALVSRVTSDIETLTQFFTWGGLTLLLDGFQMLAVAIVMVAYDWRLAVVAFVVSAPLVFVLRVVQSRLITAHNISRERNAHLLGNVSEMLSGFDTLRAYDSAAHVIERVEKDVDDRARSNIRAGFIGAFLFPSGEVFAVFTVVAVVTTGLLIGPAGGLTSGALVGFVFLTYRFLEPIAEFTEVIDQTQNAVSGLRRVLSVLDTPVGPPAPLNPLPLPNGVLSIDLDRVSFAYSARDGDDEDDLVLNDVSLHIQGGQHVALVGPSGSGKTTVARLIARLVDPTIGSVSIGGVPLTQVGNEVLRSRMVVVPQEPFLFAQTVRENLMFALPDASDDLLLESFKDLDLLDWLETMPFGLDTHVGQRGGSLSAGERQLIALVRASLVKPDVLILDEATSAVDAATEVRISRALQRLAEGRTTVSIAHRLSTAARAQRVVLLRDGRVVEDGSHQDLLKNDGEYAKLYATWVSATEGQR</sequence>
<comment type="subcellular location">
    <subcellularLocation>
        <location evidence="1">Cell membrane</location>
        <topology evidence="1">Multi-pass membrane protein</topology>
    </subcellularLocation>
</comment>
<dbReference type="Pfam" id="PF00005">
    <property type="entry name" value="ABC_tran"/>
    <property type="match status" value="1"/>
</dbReference>
<dbReference type="GO" id="GO:0005886">
    <property type="term" value="C:plasma membrane"/>
    <property type="evidence" value="ECO:0007669"/>
    <property type="project" value="UniProtKB-SubCell"/>
</dbReference>
<name>A0A6J6L6D1_9ZZZZ</name>
<evidence type="ECO:0000313" key="12">
    <source>
        <dbReference type="EMBL" id="CAB4656164.1"/>
    </source>
</evidence>
<dbReference type="InterPro" id="IPR017871">
    <property type="entry name" value="ABC_transporter-like_CS"/>
</dbReference>
<dbReference type="AlphaFoldDB" id="A0A6J6L6D1"/>
<feature type="transmembrane region" description="Helical" evidence="9">
    <location>
        <begin position="275"/>
        <end position="295"/>
    </location>
</feature>
<keyword evidence="4 9" id="KW-0812">Transmembrane</keyword>
<dbReference type="SUPFAM" id="SSF52540">
    <property type="entry name" value="P-loop containing nucleoside triphosphate hydrolases"/>
    <property type="match status" value="1"/>
</dbReference>
<organism evidence="12">
    <name type="scientific">freshwater metagenome</name>
    <dbReference type="NCBI Taxonomy" id="449393"/>
    <lineage>
        <taxon>unclassified sequences</taxon>
        <taxon>metagenomes</taxon>
        <taxon>ecological metagenomes</taxon>
    </lineage>
</organism>
<dbReference type="GO" id="GO:0016887">
    <property type="term" value="F:ATP hydrolysis activity"/>
    <property type="evidence" value="ECO:0007669"/>
    <property type="project" value="InterPro"/>
</dbReference>
<dbReference type="InterPro" id="IPR027417">
    <property type="entry name" value="P-loop_NTPase"/>
</dbReference>
<dbReference type="SUPFAM" id="SSF90123">
    <property type="entry name" value="ABC transporter transmembrane region"/>
    <property type="match status" value="1"/>
</dbReference>
<evidence type="ECO:0000256" key="5">
    <source>
        <dbReference type="ARBA" id="ARBA00022741"/>
    </source>
</evidence>
<dbReference type="PROSITE" id="PS00211">
    <property type="entry name" value="ABC_TRANSPORTER_1"/>
    <property type="match status" value="1"/>
</dbReference>
<feature type="transmembrane region" description="Helical" evidence="9">
    <location>
        <begin position="64"/>
        <end position="85"/>
    </location>
</feature>
<reference evidence="12" key="1">
    <citation type="submission" date="2020-05" db="EMBL/GenBank/DDBJ databases">
        <authorList>
            <person name="Chiriac C."/>
            <person name="Salcher M."/>
            <person name="Ghai R."/>
            <person name="Kavagutti S V."/>
        </authorList>
    </citation>
    <scope>NUCLEOTIDE SEQUENCE</scope>
</reference>